<accession>A0A9N9FLT7</accession>
<dbReference type="InterPro" id="IPR032675">
    <property type="entry name" value="LRR_dom_sf"/>
</dbReference>
<dbReference type="SUPFAM" id="SSF52047">
    <property type="entry name" value="RNI-like"/>
    <property type="match status" value="1"/>
</dbReference>
<dbReference type="EMBL" id="CAJVPQ010001265">
    <property type="protein sequence ID" value="CAG8541993.1"/>
    <property type="molecule type" value="Genomic_DNA"/>
</dbReference>
<protein>
    <submittedName>
        <fullName evidence="1">4773_t:CDS:1</fullName>
    </submittedName>
</protein>
<evidence type="ECO:0000313" key="1">
    <source>
        <dbReference type="EMBL" id="CAG8541993.1"/>
    </source>
</evidence>
<dbReference type="Proteomes" id="UP000789570">
    <property type="component" value="Unassembled WGS sequence"/>
</dbReference>
<comment type="caution">
    <text evidence="1">The sequence shown here is derived from an EMBL/GenBank/DDBJ whole genome shotgun (WGS) entry which is preliminary data.</text>
</comment>
<proteinExistence type="predicted"/>
<keyword evidence="2" id="KW-1185">Reference proteome</keyword>
<name>A0A9N9FLT7_9GLOM</name>
<dbReference type="Gene3D" id="3.80.10.10">
    <property type="entry name" value="Ribonuclease Inhibitor"/>
    <property type="match status" value="1"/>
</dbReference>
<organism evidence="1 2">
    <name type="scientific">Funneliformis caledonium</name>
    <dbReference type="NCBI Taxonomy" id="1117310"/>
    <lineage>
        <taxon>Eukaryota</taxon>
        <taxon>Fungi</taxon>
        <taxon>Fungi incertae sedis</taxon>
        <taxon>Mucoromycota</taxon>
        <taxon>Glomeromycotina</taxon>
        <taxon>Glomeromycetes</taxon>
        <taxon>Glomerales</taxon>
        <taxon>Glomeraceae</taxon>
        <taxon>Funneliformis</taxon>
    </lineage>
</organism>
<dbReference type="OrthoDB" id="2334625at2759"/>
<gene>
    <name evidence="1" type="ORF">FCALED_LOCUS5686</name>
</gene>
<evidence type="ECO:0000313" key="2">
    <source>
        <dbReference type="Proteomes" id="UP000789570"/>
    </source>
</evidence>
<reference evidence="1" key="1">
    <citation type="submission" date="2021-06" db="EMBL/GenBank/DDBJ databases">
        <authorList>
            <person name="Kallberg Y."/>
            <person name="Tangrot J."/>
            <person name="Rosling A."/>
        </authorList>
    </citation>
    <scope>NUCLEOTIDE SEQUENCE</scope>
    <source>
        <strain evidence="1">UK204</strain>
    </source>
</reference>
<dbReference type="AlphaFoldDB" id="A0A9N9FLT7"/>
<sequence length="466" mass="54109">MEIPIEVLHRIFKEGLLKKDLYSCSLVKRTWSLVALKILWSKSMKPADTIHTLISCLSQQAKDDLVEKGIRFEHWIKVGSSIDYPSFMDKLEYSTLLKFVNVLLTKQINQEQQKKSLTYHLMEYLCKLLMNRCVNLTNLEFSSCVIQEIFIIPFYHFPGANCRLVNITTMTLDCLLSYCDEFFYALSGICKQIKILNLSHLKENKALTYFIESLAYLEELLIEYSDVQFPTNSSSEKLKNRASFLKCLAIYDSSVSTDFLAQCINLKKLIVSGNNFFQNSTNVGLNRLRLDNLEKISIKEVSNEHMTKIKKLLVHTLKSVSLKIDSGHSSELTKVIVQNYTNLVYFNGIFDDSLTFLLPTFVQNCPFLEIFKIYTDDNLSNIDISDELIRLGNIIPGNLKKVHLKRNWVYDTNSLNYFMEKCFKKLKGPFAFKINIMKLVNLQNNFGKRIVFKIYHKNFIYVELLC</sequence>